<dbReference type="Gene3D" id="3.30.750.140">
    <property type="match status" value="1"/>
</dbReference>
<feature type="compositionally biased region" description="Basic and acidic residues" evidence="1">
    <location>
        <begin position="16"/>
        <end position="28"/>
    </location>
</feature>
<evidence type="ECO:0000313" key="4">
    <source>
        <dbReference type="Proteomes" id="UP000634919"/>
    </source>
</evidence>
<dbReference type="Pfam" id="PF02120">
    <property type="entry name" value="Flg_hook"/>
    <property type="match status" value="1"/>
</dbReference>
<feature type="domain" description="Flagellar hook-length control protein-like C-terminal" evidence="2">
    <location>
        <begin position="299"/>
        <end position="376"/>
    </location>
</feature>
<keyword evidence="3" id="KW-0969">Cilium</keyword>
<accession>A0ABR8S8Q9</accession>
<dbReference type="InterPro" id="IPR038610">
    <property type="entry name" value="FliK-like_C_sf"/>
</dbReference>
<keyword evidence="3" id="KW-0966">Cell projection</keyword>
<dbReference type="CDD" id="cd17470">
    <property type="entry name" value="T3SS_Flik_C"/>
    <property type="match status" value="1"/>
</dbReference>
<reference evidence="3 4" key="1">
    <citation type="submission" date="2020-08" db="EMBL/GenBank/DDBJ databases">
        <title>A Genomic Blueprint of the Chicken Gut Microbiome.</title>
        <authorList>
            <person name="Gilroy R."/>
            <person name="Ravi A."/>
            <person name="Getino M."/>
            <person name="Pursley I."/>
            <person name="Horton D.L."/>
            <person name="Alikhan N.-F."/>
            <person name="Baker D."/>
            <person name="Gharbi K."/>
            <person name="Hall N."/>
            <person name="Watson M."/>
            <person name="Adriaenssens E.M."/>
            <person name="Foster-Nyarko E."/>
            <person name="Jarju S."/>
            <person name="Secka A."/>
            <person name="Antonio M."/>
            <person name="Oren A."/>
            <person name="Chaudhuri R."/>
            <person name="La Ragione R.M."/>
            <person name="Hildebrand F."/>
            <person name="Pallen M.J."/>
        </authorList>
    </citation>
    <scope>NUCLEOTIDE SEQUENCE [LARGE SCALE GENOMIC DNA]</scope>
    <source>
        <strain evidence="3 4">Sa2CVA6</strain>
    </source>
</reference>
<dbReference type="Proteomes" id="UP000634919">
    <property type="component" value="Unassembled WGS sequence"/>
</dbReference>
<sequence length="419" mass="43418">MAIQQTTAPAAAKSQLADKAEKPKEAKDGQVSAPAFSKLLKGAQSEGGDLAQALQVGNMSALAGMDTDTLPLSDATYVPGLELLQGAWGLDSLVGQTQRLDVSDADAALQDGSFLQARQDAGLAGVLTNNLMWGAQPNVALGQSVATVAAGVQSALNAPVEADAKTAMAAASALLAQAADVAESVAQAVTEGLKTDQASEGRVALQGAWKLEDPQAMANPALHRVMGQIEQWAAASAGVQPKATERVEGKSAGAAAEWLSAGQGSGTRLTENSVQETQQTQDAAFEAQADAPVEDMRFWLQGKQQRAEVVLDKDGQAVRVQVSVRGNEAHVTFRADQAQTREMLDASVAQLREMLEQQGVQLAGVSVQADDRGQQQSSGQQASSGPWQGGPAQHAQVAVPVAEVASTRPQRAQGLDLYA</sequence>
<dbReference type="EMBL" id="JACSQK010000002">
    <property type="protein sequence ID" value="MBD7959868.1"/>
    <property type="molecule type" value="Genomic_DNA"/>
</dbReference>
<comment type="caution">
    <text evidence="3">The sequence shown here is derived from an EMBL/GenBank/DDBJ whole genome shotgun (WGS) entry which is preliminary data.</text>
</comment>
<keyword evidence="3" id="KW-0282">Flagellum</keyword>
<organism evidence="3 4">
    <name type="scientific">Comamonas avium</name>
    <dbReference type="NCBI Taxonomy" id="2762231"/>
    <lineage>
        <taxon>Bacteria</taxon>
        <taxon>Pseudomonadati</taxon>
        <taxon>Pseudomonadota</taxon>
        <taxon>Betaproteobacteria</taxon>
        <taxon>Burkholderiales</taxon>
        <taxon>Comamonadaceae</taxon>
        <taxon>Comamonas</taxon>
    </lineage>
</organism>
<keyword evidence="4" id="KW-1185">Reference proteome</keyword>
<gene>
    <name evidence="3" type="ORF">H9646_05195</name>
</gene>
<name>A0ABR8S8Q9_9BURK</name>
<dbReference type="PROSITE" id="PS50096">
    <property type="entry name" value="IQ"/>
    <property type="match status" value="1"/>
</dbReference>
<evidence type="ECO:0000259" key="2">
    <source>
        <dbReference type="Pfam" id="PF02120"/>
    </source>
</evidence>
<proteinExistence type="predicted"/>
<feature type="compositionally biased region" description="Low complexity" evidence="1">
    <location>
        <begin position="374"/>
        <end position="399"/>
    </location>
</feature>
<evidence type="ECO:0000256" key="1">
    <source>
        <dbReference type="SAM" id="MobiDB-lite"/>
    </source>
</evidence>
<dbReference type="RefSeq" id="WP_191722256.1">
    <property type="nucleotide sequence ID" value="NZ_JACSQK010000002.1"/>
</dbReference>
<dbReference type="InterPro" id="IPR021136">
    <property type="entry name" value="Flagellar_hook_control-like_C"/>
</dbReference>
<evidence type="ECO:0000313" key="3">
    <source>
        <dbReference type="EMBL" id="MBD7959868.1"/>
    </source>
</evidence>
<protein>
    <submittedName>
        <fullName evidence="3">Flagellar hook-length control protein FliK</fullName>
    </submittedName>
</protein>
<feature type="region of interest" description="Disordered" evidence="1">
    <location>
        <begin position="366"/>
        <end position="399"/>
    </location>
</feature>
<feature type="region of interest" description="Disordered" evidence="1">
    <location>
        <begin position="1"/>
        <end position="33"/>
    </location>
</feature>